<evidence type="ECO:0000313" key="8">
    <source>
        <dbReference type="Proteomes" id="UP001207528"/>
    </source>
</evidence>
<dbReference type="PANTHER" id="PTHR43537:SF5">
    <property type="entry name" value="UXU OPERON TRANSCRIPTIONAL REGULATOR"/>
    <property type="match status" value="1"/>
</dbReference>
<dbReference type="InterPro" id="IPR000524">
    <property type="entry name" value="Tscrpt_reg_HTH_GntR"/>
</dbReference>
<dbReference type="InterPro" id="IPR011711">
    <property type="entry name" value="GntR_C"/>
</dbReference>
<feature type="domain" description="HTH gntR-type" evidence="4">
    <location>
        <begin position="22"/>
        <end position="92"/>
    </location>
</feature>
<keyword evidence="1" id="KW-0805">Transcription regulation</keyword>
<dbReference type="InterPro" id="IPR008920">
    <property type="entry name" value="TF_FadR/GntR_C"/>
</dbReference>
<dbReference type="AlphaFoldDB" id="A0AAW5SEK3"/>
<reference evidence="5 7" key="1">
    <citation type="journal article" date="2016" name="Genome Announc.">
        <title>Draft Genome Sequences of Five Rapidly Growing Mycobacterium Species, M. thermoresistibile, M. fortuitum subsp. acetamidolyticum, M. canariasense, M. brisbanense, and M. novocastrense.</title>
        <authorList>
            <person name="Katahira K."/>
            <person name="Ogura Y."/>
            <person name="Gotoh Y."/>
            <person name="Hayashi T."/>
        </authorList>
    </citation>
    <scope>NUCLEOTIDE SEQUENCE [LARGE SCALE GENOMIC DNA]</scope>
    <source>
        <strain evidence="5 7">JCM18114</strain>
    </source>
</reference>
<dbReference type="PRINTS" id="PR00035">
    <property type="entry name" value="HTHGNTR"/>
</dbReference>
<gene>
    <name evidence="6" type="ORF">H7I77_00185</name>
    <name evidence="5" type="ORF">RMCN_0034</name>
</gene>
<dbReference type="Proteomes" id="UP001207528">
    <property type="component" value="Unassembled WGS sequence"/>
</dbReference>
<evidence type="ECO:0000256" key="3">
    <source>
        <dbReference type="ARBA" id="ARBA00023163"/>
    </source>
</evidence>
<dbReference type="Gene3D" id="1.10.10.10">
    <property type="entry name" value="Winged helix-like DNA-binding domain superfamily/Winged helix DNA-binding domain"/>
    <property type="match status" value="1"/>
</dbReference>
<evidence type="ECO:0000313" key="7">
    <source>
        <dbReference type="Proteomes" id="UP000069773"/>
    </source>
</evidence>
<dbReference type="EMBL" id="JACKTI010000004">
    <property type="protein sequence ID" value="MCV7021777.1"/>
    <property type="molecule type" value="Genomic_DNA"/>
</dbReference>
<dbReference type="RefSeq" id="WP_064412850.1">
    <property type="nucleotide sequence ID" value="NZ_BCTA01000002.1"/>
</dbReference>
<organism evidence="6 8">
    <name type="scientific">Mycolicibacterium novocastrense</name>
    <name type="common">Mycobacterium novocastrense</name>
    <dbReference type="NCBI Taxonomy" id="59813"/>
    <lineage>
        <taxon>Bacteria</taxon>
        <taxon>Bacillati</taxon>
        <taxon>Actinomycetota</taxon>
        <taxon>Actinomycetes</taxon>
        <taxon>Mycobacteriales</taxon>
        <taxon>Mycobacteriaceae</taxon>
        <taxon>Mycolicibacterium</taxon>
    </lineage>
</organism>
<dbReference type="SMART" id="SM00345">
    <property type="entry name" value="HTH_GNTR"/>
    <property type="match status" value="1"/>
</dbReference>
<dbReference type="Proteomes" id="UP000069773">
    <property type="component" value="Unassembled WGS sequence"/>
</dbReference>
<dbReference type="InterPro" id="IPR036388">
    <property type="entry name" value="WH-like_DNA-bd_sf"/>
</dbReference>
<accession>A0AAW5SEK3</accession>
<evidence type="ECO:0000256" key="1">
    <source>
        <dbReference type="ARBA" id="ARBA00023015"/>
    </source>
</evidence>
<reference evidence="6" key="3">
    <citation type="journal article" date="2022" name="BMC Genomics">
        <title>Comparative genome analysis of mycobacteria focusing on tRNA and non-coding RNA.</title>
        <authorList>
            <person name="Behra P.R.K."/>
            <person name="Pettersson B.M.F."/>
            <person name="Ramesh M."/>
            <person name="Das S."/>
            <person name="Dasgupta S."/>
            <person name="Kirsebom L.A."/>
        </authorList>
    </citation>
    <scope>NUCLEOTIDE SEQUENCE</scope>
    <source>
        <strain evidence="6">DSM 44203</strain>
    </source>
</reference>
<dbReference type="CDD" id="cd07377">
    <property type="entry name" value="WHTH_GntR"/>
    <property type="match status" value="1"/>
</dbReference>
<dbReference type="EMBL" id="BCTA01000002">
    <property type="protein sequence ID" value="GAT06901.1"/>
    <property type="molecule type" value="Genomic_DNA"/>
</dbReference>
<dbReference type="Gene3D" id="1.20.120.530">
    <property type="entry name" value="GntR ligand-binding domain-like"/>
    <property type="match status" value="1"/>
</dbReference>
<keyword evidence="7" id="KW-1185">Reference proteome</keyword>
<evidence type="ECO:0000313" key="6">
    <source>
        <dbReference type="EMBL" id="MCV7021777.1"/>
    </source>
</evidence>
<proteinExistence type="predicted"/>
<dbReference type="InterPro" id="IPR036390">
    <property type="entry name" value="WH_DNA-bd_sf"/>
</dbReference>
<evidence type="ECO:0000313" key="5">
    <source>
        <dbReference type="EMBL" id="GAT06901.1"/>
    </source>
</evidence>
<dbReference type="SUPFAM" id="SSF48008">
    <property type="entry name" value="GntR ligand-binding domain-like"/>
    <property type="match status" value="1"/>
</dbReference>
<evidence type="ECO:0000259" key="4">
    <source>
        <dbReference type="PROSITE" id="PS50949"/>
    </source>
</evidence>
<reference evidence="6" key="2">
    <citation type="submission" date="2020-07" db="EMBL/GenBank/DDBJ databases">
        <authorList>
            <person name="Pettersson B.M.F."/>
            <person name="Behra P.R.K."/>
            <person name="Ramesh M."/>
            <person name="Das S."/>
            <person name="Dasgupta S."/>
            <person name="Kirsebom L.A."/>
        </authorList>
    </citation>
    <scope>NUCLEOTIDE SEQUENCE</scope>
    <source>
        <strain evidence="6">DSM 44203</strain>
    </source>
</reference>
<dbReference type="PROSITE" id="PS50949">
    <property type="entry name" value="HTH_GNTR"/>
    <property type="match status" value="1"/>
</dbReference>
<name>A0AAW5SEK3_MYCNV</name>
<dbReference type="SMART" id="SM00895">
    <property type="entry name" value="FCD"/>
    <property type="match status" value="1"/>
</dbReference>
<protein>
    <submittedName>
        <fullName evidence="6">FadR family transcriptional regulator</fullName>
    </submittedName>
    <submittedName>
        <fullName evidence="5">GntR family transcriptional regulator</fullName>
    </submittedName>
</protein>
<keyword evidence="2" id="KW-0238">DNA-binding</keyword>
<keyword evidence="3" id="KW-0804">Transcription</keyword>
<dbReference type="SUPFAM" id="SSF46785">
    <property type="entry name" value="Winged helix' DNA-binding domain"/>
    <property type="match status" value="1"/>
</dbReference>
<dbReference type="Pfam" id="PF00392">
    <property type="entry name" value="GntR"/>
    <property type="match status" value="1"/>
</dbReference>
<comment type="caution">
    <text evidence="6">The sequence shown here is derived from an EMBL/GenBank/DDBJ whole genome shotgun (WGS) entry which is preliminary data.</text>
</comment>
<evidence type="ECO:0000256" key="2">
    <source>
        <dbReference type="ARBA" id="ARBA00023125"/>
    </source>
</evidence>
<dbReference type="GO" id="GO:0003700">
    <property type="term" value="F:DNA-binding transcription factor activity"/>
    <property type="evidence" value="ECO:0007669"/>
    <property type="project" value="InterPro"/>
</dbReference>
<dbReference type="PANTHER" id="PTHR43537">
    <property type="entry name" value="TRANSCRIPTIONAL REGULATOR, GNTR FAMILY"/>
    <property type="match status" value="1"/>
</dbReference>
<dbReference type="GO" id="GO:0003677">
    <property type="term" value="F:DNA binding"/>
    <property type="evidence" value="ECO:0007669"/>
    <property type="project" value="UniProtKB-KW"/>
</dbReference>
<sequence length="268" mass="29587">MTVDDWRADGPRQELVARIRRGKLSLGIAQDIVRRIALDQLSAGSPLPTEQAMAAEFGVGRASIREALRVLELQGIVEIRRGNGGGPVVGHRGPQRFGETMTMHLQLAHATMRDVNESMIYLEPLAAERAALRVREGSADPHLVAQMVEESRRGMARVTEQNLSSHDYVDSGSRFHIVVRDICPNPALDLLTESVSHIFSSRTAQGGANLFSDMTRTRLHFDHIRIADAIEAGDPDAARELMREHMTTASQAIFEVAPDLADNLVDWQ</sequence>
<dbReference type="Pfam" id="PF07729">
    <property type="entry name" value="FCD"/>
    <property type="match status" value="1"/>
</dbReference>